<name>A0A914PIH4_9BILA</name>
<evidence type="ECO:0000313" key="2">
    <source>
        <dbReference type="Proteomes" id="UP000887578"/>
    </source>
</evidence>
<dbReference type="AlphaFoldDB" id="A0A914PIH4"/>
<evidence type="ECO:0000313" key="3">
    <source>
        <dbReference type="WBParaSite" id="PDA_v2.g18165.t1"/>
    </source>
</evidence>
<keyword evidence="2" id="KW-1185">Reference proteome</keyword>
<evidence type="ECO:0000256" key="1">
    <source>
        <dbReference type="SAM" id="MobiDB-lite"/>
    </source>
</evidence>
<accession>A0A914PIH4</accession>
<protein>
    <submittedName>
        <fullName evidence="3">Uncharacterized protein</fullName>
    </submittedName>
</protein>
<reference evidence="3" key="1">
    <citation type="submission" date="2022-11" db="UniProtKB">
        <authorList>
            <consortium name="WormBaseParasite"/>
        </authorList>
    </citation>
    <scope>IDENTIFICATION</scope>
</reference>
<dbReference type="Proteomes" id="UP000887578">
    <property type="component" value="Unplaced"/>
</dbReference>
<sequence>MDSFSFLRQQSENLMKPEIMHFKTSQKLLCINAIKRKGIVRHFSNEADKTEKLNGRSVNSKQSIKTEQASSNGSGMCGNEIS</sequence>
<organism evidence="2 3">
    <name type="scientific">Panagrolaimus davidi</name>
    <dbReference type="NCBI Taxonomy" id="227884"/>
    <lineage>
        <taxon>Eukaryota</taxon>
        <taxon>Metazoa</taxon>
        <taxon>Ecdysozoa</taxon>
        <taxon>Nematoda</taxon>
        <taxon>Chromadorea</taxon>
        <taxon>Rhabditida</taxon>
        <taxon>Tylenchina</taxon>
        <taxon>Panagrolaimomorpha</taxon>
        <taxon>Panagrolaimoidea</taxon>
        <taxon>Panagrolaimidae</taxon>
        <taxon>Panagrolaimus</taxon>
    </lineage>
</organism>
<feature type="region of interest" description="Disordered" evidence="1">
    <location>
        <begin position="51"/>
        <end position="82"/>
    </location>
</feature>
<dbReference type="WBParaSite" id="PDA_v2.g18165.t1">
    <property type="protein sequence ID" value="PDA_v2.g18165.t1"/>
    <property type="gene ID" value="PDA_v2.g18165"/>
</dbReference>
<proteinExistence type="predicted"/>
<feature type="compositionally biased region" description="Polar residues" evidence="1">
    <location>
        <begin position="56"/>
        <end position="74"/>
    </location>
</feature>